<dbReference type="Proteomes" id="UP001235513">
    <property type="component" value="Unassembled WGS sequence"/>
</dbReference>
<protein>
    <recommendedName>
        <fullName evidence="3">DUF262 domain-containing protein</fullName>
    </recommendedName>
</protein>
<evidence type="ECO:0000313" key="1">
    <source>
        <dbReference type="EMBL" id="MDP9959272.1"/>
    </source>
</evidence>
<evidence type="ECO:0000313" key="2">
    <source>
        <dbReference type="Proteomes" id="UP001235513"/>
    </source>
</evidence>
<sequence>MDFDQVNSITEIKIQIEDSVWFNDEWKNDSTVFGMLNMLDTFSKNPSLISSDLKLLDKIIDDDKQLISFYFTDLDEFGLTENLYIRMNARGKMLTDFENFKSEFSKIIQYNHILLEQVKDKIEYSWVENLWNYKEENSYIIDAPFMSFLSFITEMLYFKDAEYRSSKTYETNFLDFRLLKTIYSIEDNLRFLIFSFDFIKEIKEKKEPVLWDGESLSHILKDVIDGKRDTTQLFILFLALRYSYYKKNKENLNDCIRVVRNLIVNTDDNSRREWSRLISSLHNLISDDNVYQLLSELSDDNILIGFNVDQRKEEVFKAKLYLNFVSFKNELFKIEDHKYLTGRITNLLLSPFTKTEEDFKTVELQNIFYTDKEVKKLLSIFNAYEEIARDNFNSIWGNLLITGLYKQTGDSRIVYESFRRHPSIILFAKQFANLSDKLSLHEFLIEIQKQFILKMINKYEDLSLIRNAKEQLYIYYIVGERIYNHQYTSFFKNHNFNIGWLEKVTGYKSYFTKGIDGCQYFPDTNPIFQFYNQQFRYNLGINPNNTLDIEMIGGNKKREPFKLIIEWASK</sequence>
<dbReference type="EMBL" id="JAUSRL010000002">
    <property type="protein sequence ID" value="MDP9959272.1"/>
    <property type="molecule type" value="Genomic_DNA"/>
</dbReference>
<comment type="caution">
    <text evidence="1">The sequence shown here is derived from an EMBL/GenBank/DDBJ whole genome shotgun (WGS) entry which is preliminary data.</text>
</comment>
<reference evidence="1 2" key="1">
    <citation type="submission" date="2023-07" db="EMBL/GenBank/DDBJ databases">
        <title>Sorghum-associated microbial communities from plants grown in Nebraska, USA.</title>
        <authorList>
            <person name="Schachtman D."/>
        </authorList>
    </citation>
    <scope>NUCLEOTIDE SEQUENCE [LARGE SCALE GENOMIC DNA]</scope>
    <source>
        <strain evidence="1 2">CC351</strain>
    </source>
</reference>
<organism evidence="1 2">
    <name type="scientific">Chryseobacterium lathyri</name>
    <dbReference type="NCBI Taxonomy" id="395933"/>
    <lineage>
        <taxon>Bacteria</taxon>
        <taxon>Pseudomonadati</taxon>
        <taxon>Bacteroidota</taxon>
        <taxon>Flavobacteriia</taxon>
        <taxon>Flavobacteriales</taxon>
        <taxon>Weeksellaceae</taxon>
        <taxon>Chryseobacterium group</taxon>
        <taxon>Chryseobacterium</taxon>
    </lineage>
</organism>
<keyword evidence="2" id="KW-1185">Reference proteome</keyword>
<accession>A0ABT9SIL4</accession>
<proteinExistence type="predicted"/>
<name>A0ABT9SIL4_9FLAO</name>
<gene>
    <name evidence="1" type="ORF">J2T04_001151</name>
</gene>
<evidence type="ECO:0008006" key="3">
    <source>
        <dbReference type="Google" id="ProtNLM"/>
    </source>
</evidence>